<accession>A0A1H9G5K6</accession>
<dbReference type="GO" id="GO:0000155">
    <property type="term" value="F:phosphorelay sensor kinase activity"/>
    <property type="evidence" value="ECO:0007669"/>
    <property type="project" value="InterPro"/>
</dbReference>
<dbReference type="SUPFAM" id="SSF158472">
    <property type="entry name" value="HAMP domain-like"/>
    <property type="match status" value="1"/>
</dbReference>
<dbReference type="InterPro" id="IPR003660">
    <property type="entry name" value="HAMP_dom"/>
</dbReference>
<dbReference type="InterPro" id="IPR004358">
    <property type="entry name" value="Sig_transdc_His_kin-like_C"/>
</dbReference>
<keyword evidence="9" id="KW-0902">Two-component regulatory system</keyword>
<dbReference type="SUPFAM" id="SSF55874">
    <property type="entry name" value="ATPase domain of HSP90 chaperone/DNA topoisomerase II/histidine kinase"/>
    <property type="match status" value="1"/>
</dbReference>
<evidence type="ECO:0000256" key="14">
    <source>
        <dbReference type="SAM" id="Phobius"/>
    </source>
</evidence>
<comment type="subcellular location">
    <subcellularLocation>
        <location evidence="2">Membrane</location>
        <topology evidence="2">Multi-pass membrane protein</topology>
    </subcellularLocation>
</comment>
<evidence type="ECO:0000313" key="17">
    <source>
        <dbReference type="EMBL" id="SEQ45068.1"/>
    </source>
</evidence>
<feature type="transmembrane region" description="Helical" evidence="14">
    <location>
        <begin position="12"/>
        <end position="35"/>
    </location>
</feature>
<keyword evidence="11 14" id="KW-0472">Membrane</keyword>
<dbReference type="FunFam" id="3.30.565.10:FF:000006">
    <property type="entry name" value="Sensor histidine kinase WalK"/>
    <property type="match status" value="1"/>
</dbReference>
<evidence type="ECO:0000256" key="6">
    <source>
        <dbReference type="ARBA" id="ARBA00022692"/>
    </source>
</evidence>
<keyword evidence="8 14" id="KW-1133">Transmembrane helix</keyword>
<dbReference type="Pfam" id="PF00512">
    <property type="entry name" value="HisKA"/>
    <property type="match status" value="1"/>
</dbReference>
<gene>
    <name evidence="17" type="ORF">SAMN04488558_11132</name>
</gene>
<keyword evidence="7 17" id="KW-0418">Kinase</keyword>
<comment type="function">
    <text evidence="12">Member of the two-component regulatory system HssS/HssR involved in intracellular heme homeostasis and tempering of staphylococcal virulence. HssS functions as a heme sensor histidine kinase which is autophosphorylated at a histidine residue and transfers its phosphate group to an aspartate residue of HssR. HssR/HssS activates the expression of hrtAB, an efflux pump, in response to extracellular heme, hemin, hemoglobin or blood.</text>
</comment>
<proteinExistence type="predicted"/>
<dbReference type="PROSITE" id="PS50885">
    <property type="entry name" value="HAMP"/>
    <property type="match status" value="1"/>
</dbReference>
<evidence type="ECO:0000256" key="11">
    <source>
        <dbReference type="ARBA" id="ARBA00023136"/>
    </source>
</evidence>
<evidence type="ECO:0000259" key="15">
    <source>
        <dbReference type="PROSITE" id="PS50109"/>
    </source>
</evidence>
<evidence type="ECO:0000256" key="2">
    <source>
        <dbReference type="ARBA" id="ARBA00004141"/>
    </source>
</evidence>
<keyword evidence="10" id="KW-0843">Virulence</keyword>
<sequence>MKHSFLTRHLWVFFGIMIFTVFLSLSALIILISWFVTEQFDPVIKPFYLIVFMIVFVSLSGTAISTLISRTILKPIQELGKAMKQVAEGDFSIQLGQFSTIGEVEQLFRNFNQMVQDLNSIEALRKDFISTVSHEFKTPLSTVKGYVQLMDSPDLSSEQKQTYLRRIRQGTEQLTRMTENILRLSKLEHQVSNLVRTEFCLDEQLRQVIIFLQNQWEARQIDFSIDLIPLKIRADQELLYQVWLNLLDNAIKYNRDHGRIQVKLSENQQIIKVKISDQGIGMSKETLAHLFDKFYQADQSRQTQGNGLGLALVSSIVRLHGGKIKVDSQLNQGSTFTVLLSKTELDRAQS</sequence>
<evidence type="ECO:0000256" key="7">
    <source>
        <dbReference type="ARBA" id="ARBA00022777"/>
    </source>
</evidence>
<dbReference type="CDD" id="cd00075">
    <property type="entry name" value="HATPase"/>
    <property type="match status" value="1"/>
</dbReference>
<dbReference type="SMART" id="SM00304">
    <property type="entry name" value="HAMP"/>
    <property type="match status" value="1"/>
</dbReference>
<reference evidence="17 18" key="1">
    <citation type="submission" date="2016-10" db="EMBL/GenBank/DDBJ databases">
        <authorList>
            <person name="de Groot N.N."/>
        </authorList>
    </citation>
    <scope>NUCLEOTIDE SEQUENCE [LARGE SCALE GENOMIC DNA]</scope>
    <source>
        <strain evidence="17 18">DSM 15695</strain>
    </source>
</reference>
<dbReference type="Gene3D" id="1.10.287.130">
    <property type="match status" value="1"/>
</dbReference>
<dbReference type="AlphaFoldDB" id="A0A1H9G5K6"/>
<keyword evidence="4" id="KW-0597">Phosphoprotein</keyword>
<dbReference type="PANTHER" id="PTHR45528">
    <property type="entry name" value="SENSOR HISTIDINE KINASE CPXA"/>
    <property type="match status" value="1"/>
</dbReference>
<dbReference type="Pfam" id="PF00672">
    <property type="entry name" value="HAMP"/>
    <property type="match status" value="1"/>
</dbReference>
<feature type="domain" description="HAMP" evidence="16">
    <location>
        <begin position="70"/>
        <end position="123"/>
    </location>
</feature>
<dbReference type="EC" id="2.7.13.3" evidence="3"/>
<dbReference type="FunFam" id="1.10.287.130:FF:000001">
    <property type="entry name" value="Two-component sensor histidine kinase"/>
    <property type="match status" value="1"/>
</dbReference>
<evidence type="ECO:0000256" key="3">
    <source>
        <dbReference type="ARBA" id="ARBA00012438"/>
    </source>
</evidence>
<dbReference type="SMART" id="SM00387">
    <property type="entry name" value="HATPase_c"/>
    <property type="match status" value="1"/>
</dbReference>
<dbReference type="PANTHER" id="PTHR45528:SF11">
    <property type="entry name" value="HISTIDINE KINASE"/>
    <property type="match status" value="1"/>
</dbReference>
<comment type="catalytic activity">
    <reaction evidence="1">
        <text>ATP + protein L-histidine = ADP + protein N-phospho-L-histidine.</text>
        <dbReference type="EC" id="2.7.13.3"/>
    </reaction>
</comment>
<dbReference type="CDD" id="cd06225">
    <property type="entry name" value="HAMP"/>
    <property type="match status" value="1"/>
</dbReference>
<protein>
    <recommendedName>
        <fullName evidence="13">Heme sensor protein HssS</fullName>
        <ecNumber evidence="3">2.7.13.3</ecNumber>
    </recommendedName>
</protein>
<feature type="domain" description="Histidine kinase" evidence="15">
    <location>
        <begin position="131"/>
        <end position="344"/>
    </location>
</feature>
<dbReference type="PROSITE" id="PS50109">
    <property type="entry name" value="HIS_KIN"/>
    <property type="match status" value="1"/>
</dbReference>
<evidence type="ECO:0000256" key="10">
    <source>
        <dbReference type="ARBA" id="ARBA00023026"/>
    </source>
</evidence>
<dbReference type="CDD" id="cd00082">
    <property type="entry name" value="HisKA"/>
    <property type="match status" value="1"/>
</dbReference>
<dbReference type="PRINTS" id="PR00344">
    <property type="entry name" value="BCTRLSENSOR"/>
</dbReference>
<organism evidence="17 18">
    <name type="scientific">Ignavigranum ruoffiae</name>
    <dbReference type="NCBI Taxonomy" id="89093"/>
    <lineage>
        <taxon>Bacteria</taxon>
        <taxon>Bacillati</taxon>
        <taxon>Bacillota</taxon>
        <taxon>Bacilli</taxon>
        <taxon>Lactobacillales</taxon>
        <taxon>Aerococcaceae</taxon>
        <taxon>Ignavigranum</taxon>
    </lineage>
</organism>
<evidence type="ECO:0000256" key="9">
    <source>
        <dbReference type="ARBA" id="ARBA00023012"/>
    </source>
</evidence>
<name>A0A1H9G5K6_9LACT</name>
<evidence type="ECO:0000256" key="4">
    <source>
        <dbReference type="ARBA" id="ARBA00022553"/>
    </source>
</evidence>
<dbReference type="GO" id="GO:0005886">
    <property type="term" value="C:plasma membrane"/>
    <property type="evidence" value="ECO:0007669"/>
    <property type="project" value="TreeGrafter"/>
</dbReference>
<dbReference type="InterPro" id="IPR003594">
    <property type="entry name" value="HATPase_dom"/>
</dbReference>
<dbReference type="Gene3D" id="6.10.340.10">
    <property type="match status" value="1"/>
</dbReference>
<dbReference type="InterPro" id="IPR003661">
    <property type="entry name" value="HisK_dim/P_dom"/>
</dbReference>
<evidence type="ECO:0000256" key="8">
    <source>
        <dbReference type="ARBA" id="ARBA00022989"/>
    </source>
</evidence>
<evidence type="ECO:0000313" key="18">
    <source>
        <dbReference type="Proteomes" id="UP000198833"/>
    </source>
</evidence>
<keyword evidence="5" id="KW-0808">Transferase</keyword>
<evidence type="ECO:0000256" key="1">
    <source>
        <dbReference type="ARBA" id="ARBA00000085"/>
    </source>
</evidence>
<feature type="transmembrane region" description="Helical" evidence="14">
    <location>
        <begin position="47"/>
        <end position="68"/>
    </location>
</feature>
<dbReference type="Gene3D" id="3.30.565.10">
    <property type="entry name" value="Histidine kinase-like ATPase, C-terminal domain"/>
    <property type="match status" value="1"/>
</dbReference>
<keyword evidence="18" id="KW-1185">Reference proteome</keyword>
<dbReference type="RefSeq" id="WP_092572566.1">
    <property type="nucleotide sequence ID" value="NZ_FOEN01000011.1"/>
</dbReference>
<dbReference type="InterPro" id="IPR005467">
    <property type="entry name" value="His_kinase_dom"/>
</dbReference>
<evidence type="ECO:0000256" key="5">
    <source>
        <dbReference type="ARBA" id="ARBA00022679"/>
    </source>
</evidence>
<dbReference type="STRING" id="89093.SAMN04488558_11132"/>
<dbReference type="InterPro" id="IPR036890">
    <property type="entry name" value="HATPase_C_sf"/>
</dbReference>
<dbReference type="InterPro" id="IPR050398">
    <property type="entry name" value="HssS/ArlS-like"/>
</dbReference>
<dbReference type="SMART" id="SM00388">
    <property type="entry name" value="HisKA"/>
    <property type="match status" value="1"/>
</dbReference>
<dbReference type="Proteomes" id="UP000198833">
    <property type="component" value="Unassembled WGS sequence"/>
</dbReference>
<evidence type="ECO:0000259" key="16">
    <source>
        <dbReference type="PROSITE" id="PS50885"/>
    </source>
</evidence>
<evidence type="ECO:0000256" key="12">
    <source>
        <dbReference type="ARBA" id="ARBA00037219"/>
    </source>
</evidence>
<dbReference type="EMBL" id="FOEN01000011">
    <property type="protein sequence ID" value="SEQ45068.1"/>
    <property type="molecule type" value="Genomic_DNA"/>
</dbReference>
<dbReference type="InterPro" id="IPR036097">
    <property type="entry name" value="HisK_dim/P_sf"/>
</dbReference>
<keyword evidence="6 14" id="KW-0812">Transmembrane</keyword>
<dbReference type="SUPFAM" id="SSF47384">
    <property type="entry name" value="Homodimeric domain of signal transducing histidine kinase"/>
    <property type="match status" value="1"/>
</dbReference>
<dbReference type="Pfam" id="PF02518">
    <property type="entry name" value="HATPase_c"/>
    <property type="match status" value="1"/>
</dbReference>
<evidence type="ECO:0000256" key="13">
    <source>
        <dbReference type="ARBA" id="ARBA00040841"/>
    </source>
</evidence>
<dbReference type="OrthoDB" id="9813151at2"/>